<dbReference type="InterPro" id="IPR036388">
    <property type="entry name" value="WH-like_DNA-bd_sf"/>
</dbReference>
<dbReference type="PANTHER" id="PTHR30363">
    <property type="entry name" value="HTH-TYPE TRANSCRIPTIONAL REGULATOR SRLR-RELATED"/>
    <property type="match status" value="1"/>
</dbReference>
<evidence type="ECO:0000256" key="1">
    <source>
        <dbReference type="ARBA" id="ARBA00022491"/>
    </source>
</evidence>
<dbReference type="PRINTS" id="PR00037">
    <property type="entry name" value="HTHLACR"/>
</dbReference>
<dbReference type="InterPro" id="IPR018356">
    <property type="entry name" value="Tscrpt_reg_HTH_DeoR_CS"/>
</dbReference>
<dbReference type="Gene3D" id="1.10.10.10">
    <property type="entry name" value="Winged helix-like DNA-binding domain superfamily/Winged helix DNA-binding domain"/>
    <property type="match status" value="1"/>
</dbReference>
<evidence type="ECO:0000256" key="3">
    <source>
        <dbReference type="ARBA" id="ARBA00023125"/>
    </source>
</evidence>
<evidence type="ECO:0000313" key="6">
    <source>
        <dbReference type="EMBL" id="KFC81027.1"/>
    </source>
</evidence>
<dbReference type="Pfam" id="PF08220">
    <property type="entry name" value="HTH_DeoR"/>
    <property type="match status" value="1"/>
</dbReference>
<dbReference type="STRING" id="910964.GEAM_1896"/>
<keyword evidence="7" id="KW-1185">Reference proteome</keyword>
<protein>
    <submittedName>
        <fullName evidence="6">DeoR family glycerol-3-phosphate regulon repressor</fullName>
    </submittedName>
</protein>
<dbReference type="GO" id="GO:0003677">
    <property type="term" value="F:DNA binding"/>
    <property type="evidence" value="ECO:0007669"/>
    <property type="project" value="UniProtKB-KW"/>
</dbReference>
<dbReference type="InterPro" id="IPR036390">
    <property type="entry name" value="WH_DNA-bd_sf"/>
</dbReference>
<dbReference type="SMART" id="SM00420">
    <property type="entry name" value="HTH_DEOR"/>
    <property type="match status" value="1"/>
</dbReference>
<dbReference type="PANTHER" id="PTHR30363:SF4">
    <property type="entry name" value="GLYCEROL-3-PHOSPHATE REGULON REPRESSOR"/>
    <property type="match status" value="1"/>
</dbReference>
<accession>A0A085GBD2</accession>
<dbReference type="eggNOG" id="COG1349">
    <property type="taxonomic scope" value="Bacteria"/>
</dbReference>
<dbReference type="GeneID" id="78380242"/>
<dbReference type="Proteomes" id="UP000028640">
    <property type="component" value="Unassembled WGS sequence"/>
</dbReference>
<dbReference type="SUPFAM" id="SSF100950">
    <property type="entry name" value="NagB/RpiA/CoA transferase-like"/>
    <property type="match status" value="1"/>
</dbReference>
<sequence length="255" mass="27343">MHKVARQQVLLELLSEKGQMSVADLAQKMQVSADTVRRDLADLERQGLAQKNHGGAIALDLSAMNRQGRSHLLATTKRTLGQAVAAQIPAGSTIFLDAGSTVLAVADALRGPMTVITTSLDIAQCLSERPEVQLILLGGSWDAKQRLFAGSATLAMLAHYRADIAVLGACAIHAQLGLSASQEADAEVKRAMLKLSAAHWLVADHLKLNRCEPHLVAELSDIHRLFLDRPWGELGEQDSIKVSVTASGTQGENHE</sequence>
<dbReference type="InterPro" id="IPR050313">
    <property type="entry name" value="Carb_Metab_HTH_regulators"/>
</dbReference>
<reference evidence="6 7" key="1">
    <citation type="submission" date="2014-05" db="EMBL/GenBank/DDBJ databases">
        <title>ATOL: Assembling a taxonomically balanced genome-scale reconstruction of the evolutionary history of the Enterobacteriaceae.</title>
        <authorList>
            <person name="Plunkett G.III."/>
            <person name="Neeno-Eckwall E.C."/>
            <person name="Glasner J.D."/>
            <person name="Perna N.T."/>
        </authorList>
    </citation>
    <scope>NUCLEOTIDE SEQUENCE [LARGE SCALE GENOMIC DNA]</scope>
    <source>
        <strain evidence="6 7">ATCC 33852</strain>
    </source>
</reference>
<name>A0A085GBD2_EWIA3</name>
<comment type="caution">
    <text evidence="6">The sequence shown here is derived from an EMBL/GenBank/DDBJ whole genome shotgun (WGS) entry which is preliminary data.</text>
</comment>
<keyword evidence="3" id="KW-0238">DNA-binding</keyword>
<feature type="domain" description="HTH deoR-type" evidence="5">
    <location>
        <begin position="3"/>
        <end position="58"/>
    </location>
</feature>
<dbReference type="Pfam" id="PF00455">
    <property type="entry name" value="DeoRC"/>
    <property type="match status" value="1"/>
</dbReference>
<dbReference type="SMART" id="SM01134">
    <property type="entry name" value="DeoRC"/>
    <property type="match status" value="1"/>
</dbReference>
<gene>
    <name evidence="6" type="ORF">GEAM_1896</name>
</gene>
<dbReference type="OrthoDB" id="5685843at2"/>
<evidence type="ECO:0000313" key="7">
    <source>
        <dbReference type="Proteomes" id="UP000028640"/>
    </source>
</evidence>
<dbReference type="Gene3D" id="3.40.50.1360">
    <property type="match status" value="1"/>
</dbReference>
<keyword evidence="4" id="KW-0804">Transcription</keyword>
<dbReference type="InterPro" id="IPR037171">
    <property type="entry name" value="NagB/RpiA_transferase-like"/>
</dbReference>
<dbReference type="GO" id="GO:0003700">
    <property type="term" value="F:DNA-binding transcription factor activity"/>
    <property type="evidence" value="ECO:0007669"/>
    <property type="project" value="InterPro"/>
</dbReference>
<dbReference type="SUPFAM" id="SSF46785">
    <property type="entry name" value="Winged helix' DNA-binding domain"/>
    <property type="match status" value="1"/>
</dbReference>
<dbReference type="PROSITE" id="PS51000">
    <property type="entry name" value="HTH_DEOR_2"/>
    <property type="match status" value="1"/>
</dbReference>
<dbReference type="RefSeq" id="WP_034790884.1">
    <property type="nucleotide sequence ID" value="NZ_JMPJ01000052.1"/>
</dbReference>
<keyword evidence="2" id="KW-0805">Transcription regulation</keyword>
<keyword evidence="1" id="KW-0678">Repressor</keyword>
<evidence type="ECO:0000256" key="2">
    <source>
        <dbReference type="ARBA" id="ARBA00023015"/>
    </source>
</evidence>
<dbReference type="PROSITE" id="PS00894">
    <property type="entry name" value="HTH_DEOR_1"/>
    <property type="match status" value="1"/>
</dbReference>
<organism evidence="6 7">
    <name type="scientific">Ewingella americana (strain ATCC 33852 / DSM 4580 / CCUG 14506 / JCM 5911 / LMG 7869 / NCTC 12157 / CDC 1468-78)</name>
    <dbReference type="NCBI Taxonomy" id="910964"/>
    <lineage>
        <taxon>Bacteria</taxon>
        <taxon>Pseudomonadati</taxon>
        <taxon>Pseudomonadota</taxon>
        <taxon>Gammaproteobacteria</taxon>
        <taxon>Enterobacterales</taxon>
        <taxon>Yersiniaceae</taxon>
        <taxon>Ewingella</taxon>
    </lineage>
</organism>
<dbReference type="InterPro" id="IPR001034">
    <property type="entry name" value="DeoR_HTH"/>
</dbReference>
<evidence type="ECO:0000256" key="4">
    <source>
        <dbReference type="ARBA" id="ARBA00023163"/>
    </source>
</evidence>
<evidence type="ECO:0000259" key="5">
    <source>
        <dbReference type="PROSITE" id="PS51000"/>
    </source>
</evidence>
<dbReference type="InterPro" id="IPR014036">
    <property type="entry name" value="DeoR-like_C"/>
</dbReference>
<dbReference type="AlphaFoldDB" id="A0A085GBD2"/>
<dbReference type="EMBL" id="JMPJ01000052">
    <property type="protein sequence ID" value="KFC81027.1"/>
    <property type="molecule type" value="Genomic_DNA"/>
</dbReference>
<proteinExistence type="predicted"/>